<dbReference type="AlphaFoldDB" id="A0A2U1UYN5"/>
<comment type="caution">
    <text evidence="2">The sequence shown here is derived from an EMBL/GenBank/DDBJ whole genome shotgun (WGS) entry which is preliminary data.</text>
</comment>
<evidence type="ECO:0000313" key="2">
    <source>
        <dbReference type="EMBL" id="PWC26747.1"/>
    </source>
</evidence>
<dbReference type="OrthoDB" id="9769048at2"/>
<evidence type="ECO:0000313" key="3">
    <source>
        <dbReference type="Proteomes" id="UP000245048"/>
    </source>
</evidence>
<sequence length="440" mass="47585">MVRLPWRGSAPLRHAARSPGVALAVGLTLALLTEPSYGQSTSAQQTPGGALPGTTLESVLIAARQLSPELAARALDTAAAQARVRIAASLPDPTIRVMADEMPRNSGRRENMMVYSFEQEIPLWGRRDLRRQAARAEVSQMAAQAQAAGAELVEKVKVAFARYYAAYQAARRATDQRQALQGVAQVARERYAQGRGEQTEVFRAEVEATRVVAEILRLEASLRSAQGQLNALLNRPPEATLAPPERLRPLPEARALDVVRLVEQARASSPTLAADAAAVGGAETNRALIERNWYPDVTLGASAIDRGSYGPTGYQAWIGMKVPLQWGLREAQQREAGAQARAARARYEAREQQIRGDLADAVAGAEGSRRAVDLIRRRLLPQTEALVRSGTAGYALGKVDLETVLRAQADLVGFRLQLLSAEFEGQRQVAAIERLVGGDL</sequence>
<keyword evidence="3" id="KW-1185">Reference proteome</keyword>
<organism evidence="2 3">
    <name type="scientific">Teichococcus aestuarii</name>
    <dbReference type="NCBI Taxonomy" id="568898"/>
    <lineage>
        <taxon>Bacteria</taxon>
        <taxon>Pseudomonadati</taxon>
        <taxon>Pseudomonadota</taxon>
        <taxon>Alphaproteobacteria</taxon>
        <taxon>Acetobacterales</taxon>
        <taxon>Roseomonadaceae</taxon>
        <taxon>Roseomonas</taxon>
    </lineage>
</organism>
<dbReference type="Pfam" id="PF02321">
    <property type="entry name" value="OEP"/>
    <property type="match status" value="2"/>
</dbReference>
<name>A0A2U1UYN5_9PROT</name>
<dbReference type="PANTHER" id="PTHR30203">
    <property type="entry name" value="OUTER MEMBRANE CATION EFFLUX PROTEIN"/>
    <property type="match status" value="1"/>
</dbReference>
<dbReference type="InterPro" id="IPR010131">
    <property type="entry name" value="MdtP/NodT-like"/>
</dbReference>
<gene>
    <name evidence="2" type="ORF">CR165_21475</name>
</gene>
<dbReference type="EMBL" id="PDOA01000025">
    <property type="protein sequence ID" value="PWC26747.1"/>
    <property type="molecule type" value="Genomic_DNA"/>
</dbReference>
<dbReference type="PANTHER" id="PTHR30203:SF24">
    <property type="entry name" value="BLR4935 PROTEIN"/>
    <property type="match status" value="1"/>
</dbReference>
<dbReference type="Gene3D" id="1.20.1600.10">
    <property type="entry name" value="Outer membrane efflux proteins (OEP)"/>
    <property type="match status" value="1"/>
</dbReference>
<comment type="similarity">
    <text evidence="1">Belongs to the outer membrane factor (OMF) (TC 1.B.17) family.</text>
</comment>
<evidence type="ECO:0000256" key="1">
    <source>
        <dbReference type="ARBA" id="ARBA00007613"/>
    </source>
</evidence>
<protein>
    <recommendedName>
        <fullName evidence="4">Transporter</fullName>
    </recommendedName>
</protein>
<reference evidence="3" key="1">
    <citation type="submission" date="2017-10" db="EMBL/GenBank/DDBJ databases">
        <authorList>
            <person name="Toshchakov S.V."/>
            <person name="Goeva M.A."/>
        </authorList>
    </citation>
    <scope>NUCLEOTIDE SEQUENCE [LARGE SCALE GENOMIC DNA]</scope>
    <source>
        <strain evidence="3">JR1/69-1-13</strain>
    </source>
</reference>
<proteinExistence type="inferred from homology"/>
<dbReference type="SUPFAM" id="SSF56954">
    <property type="entry name" value="Outer membrane efflux proteins (OEP)"/>
    <property type="match status" value="1"/>
</dbReference>
<dbReference type="GO" id="GO:0015562">
    <property type="term" value="F:efflux transmembrane transporter activity"/>
    <property type="evidence" value="ECO:0007669"/>
    <property type="project" value="InterPro"/>
</dbReference>
<accession>A0A2U1UYN5</accession>
<dbReference type="Proteomes" id="UP000245048">
    <property type="component" value="Unassembled WGS sequence"/>
</dbReference>
<evidence type="ECO:0008006" key="4">
    <source>
        <dbReference type="Google" id="ProtNLM"/>
    </source>
</evidence>
<dbReference type="InterPro" id="IPR003423">
    <property type="entry name" value="OMP_efflux"/>
</dbReference>